<gene>
    <name evidence="6" type="primary">dinB</name>
    <name evidence="8" type="ORF">DES36_1073</name>
</gene>
<dbReference type="SUPFAM" id="SSF56672">
    <property type="entry name" value="DNA/RNA polymerases"/>
    <property type="match status" value="1"/>
</dbReference>
<dbReference type="GO" id="GO:0005829">
    <property type="term" value="C:cytosol"/>
    <property type="evidence" value="ECO:0007669"/>
    <property type="project" value="TreeGrafter"/>
</dbReference>
<dbReference type="GO" id="GO:0000287">
    <property type="term" value="F:magnesium ion binding"/>
    <property type="evidence" value="ECO:0007669"/>
    <property type="project" value="UniProtKB-UniRule"/>
</dbReference>
<dbReference type="PROSITE" id="PS50173">
    <property type="entry name" value="UMUC"/>
    <property type="match status" value="1"/>
</dbReference>
<dbReference type="GO" id="GO:0006261">
    <property type="term" value="P:DNA-templated DNA replication"/>
    <property type="evidence" value="ECO:0007669"/>
    <property type="project" value="UniProtKB-UniRule"/>
</dbReference>
<dbReference type="InterPro" id="IPR043128">
    <property type="entry name" value="Rev_trsase/Diguanyl_cyclase"/>
</dbReference>
<evidence type="ECO:0000256" key="4">
    <source>
        <dbReference type="ARBA" id="ARBA00022763"/>
    </source>
</evidence>
<dbReference type="InterPro" id="IPR043502">
    <property type="entry name" value="DNA/RNA_pol_sf"/>
</dbReference>
<comment type="subunit">
    <text evidence="6">Monomer.</text>
</comment>
<dbReference type="InterPro" id="IPR050116">
    <property type="entry name" value="DNA_polymerase-Y"/>
</dbReference>
<evidence type="ECO:0000256" key="5">
    <source>
        <dbReference type="ARBA" id="ARBA00022932"/>
    </source>
</evidence>
<keyword evidence="6" id="KW-0808">Transferase</keyword>
<comment type="similarity">
    <text evidence="1 6">Belongs to the DNA polymerase type-Y family.</text>
</comment>
<dbReference type="PANTHER" id="PTHR11076:SF35">
    <property type="entry name" value="DNA REPAIR PROTEIN HOMOLOG YOBH"/>
    <property type="match status" value="1"/>
</dbReference>
<feature type="binding site" evidence="6">
    <location>
        <position position="10"/>
    </location>
    <ligand>
        <name>Mg(2+)</name>
        <dbReference type="ChEBI" id="CHEBI:18420"/>
    </ligand>
</feature>
<dbReference type="GO" id="GO:0003684">
    <property type="term" value="F:damaged DNA binding"/>
    <property type="evidence" value="ECO:0007669"/>
    <property type="project" value="InterPro"/>
</dbReference>
<dbReference type="SUPFAM" id="SSF100879">
    <property type="entry name" value="Lesion bypass DNA polymerase (Y-family), little finger domain"/>
    <property type="match status" value="1"/>
</dbReference>
<dbReference type="InterPro" id="IPR036775">
    <property type="entry name" value="DNA_pol_Y-fam_lit_finger_sf"/>
</dbReference>
<dbReference type="GO" id="GO:0003887">
    <property type="term" value="F:DNA-directed DNA polymerase activity"/>
    <property type="evidence" value="ECO:0007669"/>
    <property type="project" value="UniProtKB-UniRule"/>
</dbReference>
<keyword evidence="6" id="KW-0238">DNA-binding</keyword>
<dbReference type="PANTHER" id="PTHR11076">
    <property type="entry name" value="DNA REPAIR POLYMERASE UMUC / TRANSFERASE FAMILY MEMBER"/>
    <property type="match status" value="1"/>
</dbReference>
<comment type="caution">
    <text evidence="8">The sequence shown here is derived from an EMBL/GenBank/DDBJ whole genome shotgun (WGS) entry which is preliminary data.</text>
</comment>
<dbReference type="EC" id="2.7.7.7" evidence="6"/>
<dbReference type="Pfam" id="PF11799">
    <property type="entry name" value="IMS_C"/>
    <property type="match status" value="1"/>
</dbReference>
<name>A0A366I7T3_9FIRM</name>
<feature type="site" description="Substrate discrimination" evidence="6">
    <location>
        <position position="15"/>
    </location>
</feature>
<feature type="binding site" evidence="6">
    <location>
        <position position="112"/>
    </location>
    <ligand>
        <name>Mg(2+)</name>
        <dbReference type="ChEBI" id="CHEBI:18420"/>
    </ligand>
</feature>
<dbReference type="Gene3D" id="3.30.1490.100">
    <property type="entry name" value="DNA polymerase, Y-family, little finger domain"/>
    <property type="match status" value="1"/>
</dbReference>
<evidence type="ECO:0000259" key="7">
    <source>
        <dbReference type="PROSITE" id="PS50173"/>
    </source>
</evidence>
<evidence type="ECO:0000256" key="2">
    <source>
        <dbReference type="ARBA" id="ARBA00022457"/>
    </source>
</evidence>
<evidence type="ECO:0000256" key="6">
    <source>
        <dbReference type="HAMAP-Rule" id="MF_01113"/>
    </source>
</evidence>
<dbReference type="EMBL" id="QNRX01000007">
    <property type="protein sequence ID" value="RBP65266.1"/>
    <property type="molecule type" value="Genomic_DNA"/>
</dbReference>
<dbReference type="InterPro" id="IPR001126">
    <property type="entry name" value="UmuC"/>
</dbReference>
<comment type="subcellular location">
    <subcellularLocation>
        <location evidence="6">Cytoplasm</location>
    </subcellularLocation>
</comment>
<dbReference type="GO" id="GO:0009432">
    <property type="term" value="P:SOS response"/>
    <property type="evidence" value="ECO:0007669"/>
    <property type="project" value="TreeGrafter"/>
</dbReference>
<evidence type="ECO:0000313" key="9">
    <source>
        <dbReference type="Proteomes" id="UP000253490"/>
    </source>
</evidence>
<keyword evidence="6" id="KW-0479">Metal-binding</keyword>
<dbReference type="Proteomes" id="UP000253490">
    <property type="component" value="Unassembled WGS sequence"/>
</dbReference>
<keyword evidence="6" id="KW-0234">DNA repair</keyword>
<dbReference type="Gene3D" id="3.30.70.270">
    <property type="match status" value="1"/>
</dbReference>
<evidence type="ECO:0000256" key="3">
    <source>
        <dbReference type="ARBA" id="ARBA00022695"/>
    </source>
</evidence>
<keyword evidence="6" id="KW-0235">DNA replication</keyword>
<dbReference type="InterPro" id="IPR017961">
    <property type="entry name" value="DNA_pol_Y-fam_little_finger"/>
</dbReference>
<reference evidence="8 9" key="1">
    <citation type="submission" date="2018-06" db="EMBL/GenBank/DDBJ databases">
        <title>Genomic Encyclopedia of Type Strains, Phase IV (KMG-IV): sequencing the most valuable type-strain genomes for metagenomic binning, comparative biology and taxonomic classification.</title>
        <authorList>
            <person name="Goeker M."/>
        </authorList>
    </citation>
    <scope>NUCLEOTIDE SEQUENCE [LARGE SCALE GENOMIC DNA]</scope>
    <source>
        <strain evidence="8 9">DSM 22112</strain>
    </source>
</reference>
<keyword evidence="4 6" id="KW-0227">DNA damage</keyword>
<evidence type="ECO:0000313" key="8">
    <source>
        <dbReference type="EMBL" id="RBP65266.1"/>
    </source>
</evidence>
<proteinExistence type="inferred from homology"/>
<keyword evidence="5 6" id="KW-0239">DNA-directed DNA polymerase</keyword>
<comment type="cofactor">
    <cofactor evidence="6">
        <name>Mg(2+)</name>
        <dbReference type="ChEBI" id="CHEBI:18420"/>
    </cofactor>
    <text evidence="6">Binds 2 magnesium ions per subunit.</text>
</comment>
<dbReference type="Gene3D" id="1.10.150.20">
    <property type="entry name" value="5' to 3' exonuclease, C-terminal subdomain"/>
    <property type="match status" value="1"/>
</dbReference>
<dbReference type="GO" id="GO:0006281">
    <property type="term" value="P:DNA repair"/>
    <property type="evidence" value="ECO:0007669"/>
    <property type="project" value="UniProtKB-UniRule"/>
</dbReference>
<dbReference type="Gene3D" id="3.40.1170.60">
    <property type="match status" value="1"/>
</dbReference>
<dbReference type="InterPro" id="IPR022880">
    <property type="entry name" value="DNApol_IV"/>
</dbReference>
<protein>
    <recommendedName>
        <fullName evidence="6">DNA polymerase IV</fullName>
        <shortName evidence="6">Pol IV</shortName>
        <ecNumber evidence="6">2.7.7.7</ecNumber>
    </recommendedName>
</protein>
<feature type="domain" description="UmuC" evidence="7">
    <location>
        <begin position="6"/>
        <end position="194"/>
    </location>
</feature>
<accession>A0A366I7T3</accession>
<keyword evidence="2 6" id="KW-0515">Mutator protein</keyword>
<dbReference type="HAMAP" id="MF_01113">
    <property type="entry name" value="DNApol_IV"/>
    <property type="match status" value="1"/>
</dbReference>
<keyword evidence="6" id="KW-0963">Cytoplasm</keyword>
<dbReference type="CDD" id="cd03586">
    <property type="entry name" value="PolY_Pol_IV_kappa"/>
    <property type="match status" value="1"/>
</dbReference>
<comment type="catalytic activity">
    <reaction evidence="6">
        <text>DNA(n) + a 2'-deoxyribonucleoside 5'-triphosphate = DNA(n+1) + diphosphate</text>
        <dbReference type="Rhea" id="RHEA:22508"/>
        <dbReference type="Rhea" id="RHEA-COMP:17339"/>
        <dbReference type="Rhea" id="RHEA-COMP:17340"/>
        <dbReference type="ChEBI" id="CHEBI:33019"/>
        <dbReference type="ChEBI" id="CHEBI:61560"/>
        <dbReference type="ChEBI" id="CHEBI:173112"/>
        <dbReference type="EC" id="2.7.7.7"/>
    </reaction>
</comment>
<dbReference type="GO" id="GO:0042276">
    <property type="term" value="P:error-prone translesion synthesis"/>
    <property type="evidence" value="ECO:0007669"/>
    <property type="project" value="TreeGrafter"/>
</dbReference>
<dbReference type="RefSeq" id="WP_113920396.1">
    <property type="nucleotide sequence ID" value="NZ_QNRX01000007.1"/>
</dbReference>
<sequence>MRNRNIFHIDANSAYLSWEATWRLQHGESLDLRDVPSVVGGDPKSRHGIILAKSIPAKKYGIKTGETLYSARQKCPDLLIVPPNYELYMKCSNGMFDLLKEYSHLVQRYSVDECFLDYTESEKLFGSPLKTAYKIKNRIQEELGFTVNIGISHNKLLSKMASELEKPNKVHTLFSDEIASKMWTLPVDDLFMVGNKTLPKLKRIGISTIGDLAKANLSHMKSYLKSHGVLIWNYANGIDESPVREEDMVQKGVGNSTTIAFDVTNQREAHLILLSLTETVSMRLRKKKSLARVVSVSIKDKDFAYYSHQCALCAPTDSTNVLFKYVKKLFNEAWKGEPIRHLGVRLTELCSREFYQISIFDEKSLDKYRRIDETVDCLRRQYGKKSVIRGSFLHSGLKPIAGGVGEEEYKMMSSHL</sequence>
<comment type="function">
    <text evidence="6">Poorly processive, error-prone DNA polymerase involved in untargeted mutagenesis. Copies undamaged DNA at stalled replication forks, which arise in vivo from mismatched or misaligned primer ends. These misaligned primers can be extended by PolIV. Exhibits no 3'-5' exonuclease (proofreading) activity. May be involved in translesional synthesis, in conjunction with the beta clamp from PolIII.</text>
</comment>
<dbReference type="AlphaFoldDB" id="A0A366I7T3"/>
<keyword evidence="6" id="KW-0460">Magnesium</keyword>
<evidence type="ECO:0000256" key="1">
    <source>
        <dbReference type="ARBA" id="ARBA00010945"/>
    </source>
</evidence>
<feature type="active site" evidence="6">
    <location>
        <position position="113"/>
    </location>
</feature>
<dbReference type="Pfam" id="PF00817">
    <property type="entry name" value="IMS"/>
    <property type="match status" value="1"/>
</dbReference>
<organism evidence="8 9">
    <name type="scientific">Alkalibaculum bacchi</name>
    <dbReference type="NCBI Taxonomy" id="645887"/>
    <lineage>
        <taxon>Bacteria</taxon>
        <taxon>Bacillati</taxon>
        <taxon>Bacillota</taxon>
        <taxon>Clostridia</taxon>
        <taxon>Eubacteriales</taxon>
        <taxon>Eubacteriaceae</taxon>
        <taxon>Alkalibaculum</taxon>
    </lineage>
</organism>
<keyword evidence="9" id="KW-1185">Reference proteome</keyword>
<dbReference type="OrthoDB" id="9808813at2"/>
<keyword evidence="3 6" id="KW-0548">Nucleotidyltransferase</keyword>